<dbReference type="PRINTS" id="PR00419">
    <property type="entry name" value="ADXRDTASE"/>
</dbReference>
<dbReference type="KEGG" id="ceh:CEW89_00815"/>
<dbReference type="AlphaFoldDB" id="A0A291G7F6"/>
<dbReference type="SUPFAM" id="SSF54862">
    <property type="entry name" value="4Fe-4S ferredoxins"/>
    <property type="match status" value="1"/>
</dbReference>
<reference evidence="5 6" key="1">
    <citation type="submission" date="2017-06" db="EMBL/GenBank/DDBJ databases">
        <title>Celeribacter sp. TSPH2 complete genome sequence.</title>
        <authorList>
            <person name="Woo J.-H."/>
            <person name="Kim H.-S."/>
        </authorList>
    </citation>
    <scope>NUCLEOTIDE SEQUENCE [LARGE SCALE GENOMIC DNA]</scope>
    <source>
        <strain evidence="5 6">TSPH2</strain>
    </source>
</reference>
<dbReference type="Gene3D" id="3.50.50.60">
    <property type="entry name" value="FAD/NAD(P)-binding domain"/>
    <property type="match status" value="3"/>
</dbReference>
<dbReference type="SUPFAM" id="SSF51971">
    <property type="entry name" value="Nucleotide-binding domain"/>
    <property type="match status" value="1"/>
</dbReference>
<keyword evidence="3" id="KW-0411">Iron-sulfur</keyword>
<dbReference type="InterPro" id="IPR009051">
    <property type="entry name" value="Helical_ferredxn"/>
</dbReference>
<dbReference type="InterPro" id="IPR017896">
    <property type="entry name" value="4Fe4S_Fe-S-bd"/>
</dbReference>
<dbReference type="Gene3D" id="3.30.70.20">
    <property type="match status" value="1"/>
</dbReference>
<sequence length="602" mass="66102">MSLRDALSPFTAWKHVISDPVTIKDPFTREAADRYRGFHKNDMDSCIGCGSCEAICQNAAIDMVPVSDPKNGDSGLRPMIDYGRCCWCALCVDVCMTGSLTMSNEYTWVDSDPNAFRFIPGVDKKSWDDAEKGYHREDNIRHLTGVERIDMPTMEPEVRIDSFAEMIHGYARAEAMAEADRCVECGLCVSTCPAHMDIPSYIAAVRDGDYDKGVELLYETNPFSEVCGRVCTHKCEETCAAVHEGDPIAIRWLKRHIIDEVPLEHRLELIKKPDVPESGQSVAVIGAGPGGLTAAYDLARSGHKVVVFEALDEPGGMMRHGIPEYRLPYDALDRDVAVIREMGVEIRTNTRVGTDVMMDDLKRDYDAVVMAIGLQSSRSTRIPGCDAPGAENAIDLLRRVTEGKDIPVPEQAVIIGAGNVAMDIARTMARLQKQKYGQVGTTVCARKDISMFRADPEEIEEALEEGVEIIELRAPQEMTLHEEGDNAGCVCGLRTWQVVPGWDEKGRFDPSYEQDNVVLPAGMVVEATGQQADISLLGEALTEALEWNRGFLKTDAAGRTSESWLWAGGDAVNGPDVINAVADGHRIAASINLYLQAGRTVQ</sequence>
<evidence type="ECO:0000313" key="6">
    <source>
        <dbReference type="Proteomes" id="UP000217935"/>
    </source>
</evidence>
<dbReference type="PANTHER" id="PTHR42783">
    <property type="entry name" value="GLUTAMATE SYNTHASE [NADPH] SMALL CHAIN"/>
    <property type="match status" value="1"/>
</dbReference>
<feature type="domain" description="4Fe-4S ferredoxin-type" evidence="4">
    <location>
        <begin position="37"/>
        <end position="66"/>
    </location>
</feature>
<proteinExistence type="predicted"/>
<dbReference type="Gene3D" id="1.10.1060.10">
    <property type="entry name" value="Alpha-helical ferredoxin"/>
    <property type="match status" value="1"/>
</dbReference>
<dbReference type="PROSITE" id="PS51379">
    <property type="entry name" value="4FE4S_FER_2"/>
    <property type="match status" value="3"/>
</dbReference>
<evidence type="ECO:0000313" key="5">
    <source>
        <dbReference type="EMBL" id="ATG46239.1"/>
    </source>
</evidence>
<evidence type="ECO:0000259" key="4">
    <source>
        <dbReference type="PROSITE" id="PS51379"/>
    </source>
</evidence>
<keyword evidence="1" id="KW-0479">Metal-binding</keyword>
<dbReference type="Pfam" id="PF12838">
    <property type="entry name" value="Fer4_7"/>
    <property type="match status" value="1"/>
</dbReference>
<dbReference type="Proteomes" id="UP000217935">
    <property type="component" value="Chromosome"/>
</dbReference>
<dbReference type="PROSITE" id="PS00198">
    <property type="entry name" value="4FE4S_FER_1"/>
    <property type="match status" value="1"/>
</dbReference>
<dbReference type="InterPro" id="IPR036188">
    <property type="entry name" value="FAD/NAD-bd_sf"/>
</dbReference>
<dbReference type="GO" id="GO:0046872">
    <property type="term" value="F:metal ion binding"/>
    <property type="evidence" value="ECO:0007669"/>
    <property type="project" value="UniProtKB-KW"/>
</dbReference>
<accession>A0A291G7F6</accession>
<dbReference type="SUPFAM" id="SSF46548">
    <property type="entry name" value="alpha-helical ferredoxin"/>
    <property type="match status" value="1"/>
</dbReference>
<name>A0A291G7F6_9RHOB</name>
<keyword evidence="6" id="KW-1185">Reference proteome</keyword>
<dbReference type="InterPro" id="IPR028261">
    <property type="entry name" value="DPD_II"/>
</dbReference>
<dbReference type="GO" id="GO:0016491">
    <property type="term" value="F:oxidoreductase activity"/>
    <property type="evidence" value="ECO:0007669"/>
    <property type="project" value="InterPro"/>
</dbReference>
<dbReference type="InterPro" id="IPR023753">
    <property type="entry name" value="FAD/NAD-binding_dom"/>
</dbReference>
<feature type="domain" description="4Fe-4S ferredoxin-type" evidence="4">
    <location>
        <begin position="76"/>
        <end position="105"/>
    </location>
</feature>
<dbReference type="OrthoDB" id="9803192at2"/>
<evidence type="ECO:0000256" key="1">
    <source>
        <dbReference type="ARBA" id="ARBA00022723"/>
    </source>
</evidence>
<dbReference type="PANTHER" id="PTHR42783:SF3">
    <property type="entry name" value="GLUTAMATE SYNTHASE [NADPH] SMALL CHAIN-RELATED"/>
    <property type="match status" value="1"/>
</dbReference>
<evidence type="ECO:0000256" key="3">
    <source>
        <dbReference type="ARBA" id="ARBA00023014"/>
    </source>
</evidence>
<dbReference type="RefSeq" id="WP_096804551.1">
    <property type="nucleotide sequence ID" value="NZ_CP022196.1"/>
</dbReference>
<protein>
    <submittedName>
        <fullName evidence="5">Oxidoreductase</fullName>
    </submittedName>
</protein>
<keyword evidence="2" id="KW-0408">Iron</keyword>
<dbReference type="STRING" id="1758178.GCA_001550095_03470"/>
<dbReference type="InterPro" id="IPR017900">
    <property type="entry name" value="4Fe4S_Fe_S_CS"/>
</dbReference>
<dbReference type="GO" id="GO:0051536">
    <property type="term" value="F:iron-sulfur cluster binding"/>
    <property type="evidence" value="ECO:0007669"/>
    <property type="project" value="UniProtKB-KW"/>
</dbReference>
<evidence type="ECO:0000256" key="2">
    <source>
        <dbReference type="ARBA" id="ARBA00023004"/>
    </source>
</evidence>
<organism evidence="5 6">
    <name type="scientific">Celeribacter ethanolicus</name>
    <dbReference type="NCBI Taxonomy" id="1758178"/>
    <lineage>
        <taxon>Bacteria</taxon>
        <taxon>Pseudomonadati</taxon>
        <taxon>Pseudomonadota</taxon>
        <taxon>Alphaproteobacteria</taxon>
        <taxon>Rhodobacterales</taxon>
        <taxon>Roseobacteraceae</taxon>
        <taxon>Celeribacter</taxon>
    </lineage>
</organism>
<dbReference type="EMBL" id="CP022196">
    <property type="protein sequence ID" value="ATG46239.1"/>
    <property type="molecule type" value="Genomic_DNA"/>
</dbReference>
<gene>
    <name evidence="5" type="ORF">CEW89_00815</name>
</gene>
<feature type="domain" description="4Fe-4S ferredoxin-type" evidence="4">
    <location>
        <begin position="173"/>
        <end position="204"/>
    </location>
</feature>
<dbReference type="Pfam" id="PF07992">
    <property type="entry name" value="Pyr_redox_2"/>
    <property type="match status" value="1"/>
</dbReference>
<dbReference type="Pfam" id="PF14691">
    <property type="entry name" value="Fer4_20"/>
    <property type="match status" value="1"/>
</dbReference>